<evidence type="ECO:0000313" key="4">
    <source>
        <dbReference type="EMBL" id="KEQ68895.1"/>
    </source>
</evidence>
<dbReference type="GeneID" id="25412505"/>
<feature type="transmembrane region" description="Helical" evidence="3">
    <location>
        <begin position="638"/>
        <end position="659"/>
    </location>
</feature>
<gene>
    <name evidence="4" type="ORF">M436DRAFT_57564</name>
</gene>
<dbReference type="HOGENOM" id="CLU_411007_0_0_1"/>
<keyword evidence="5" id="KW-1185">Reference proteome</keyword>
<feature type="coiled-coil region" evidence="1">
    <location>
        <begin position="31"/>
        <end position="173"/>
    </location>
</feature>
<feature type="transmembrane region" description="Helical" evidence="3">
    <location>
        <begin position="583"/>
        <end position="602"/>
    </location>
</feature>
<accession>A0A074W6Y5</accession>
<organism evidence="4 5">
    <name type="scientific">Aureobasidium namibiae CBS 147.97</name>
    <dbReference type="NCBI Taxonomy" id="1043004"/>
    <lineage>
        <taxon>Eukaryota</taxon>
        <taxon>Fungi</taxon>
        <taxon>Dikarya</taxon>
        <taxon>Ascomycota</taxon>
        <taxon>Pezizomycotina</taxon>
        <taxon>Dothideomycetes</taxon>
        <taxon>Dothideomycetidae</taxon>
        <taxon>Dothideales</taxon>
        <taxon>Saccotheciaceae</taxon>
        <taxon>Aureobasidium</taxon>
    </lineage>
</organism>
<feature type="compositionally biased region" description="Polar residues" evidence="2">
    <location>
        <begin position="439"/>
        <end position="452"/>
    </location>
</feature>
<keyword evidence="3" id="KW-0472">Membrane</keyword>
<dbReference type="OrthoDB" id="3940827at2759"/>
<dbReference type="RefSeq" id="XP_013423027.1">
    <property type="nucleotide sequence ID" value="XM_013567573.1"/>
</dbReference>
<feature type="compositionally biased region" description="Polar residues" evidence="2">
    <location>
        <begin position="403"/>
        <end position="415"/>
    </location>
</feature>
<sequence>MDAHSSEPSPLPFNDPSAPLAAKVKELKAKLEEVNKNFSYYETSNEKLEKKVEEQQLDIKAKNFELLRLRDRVRNHEKEHEETQLENVKLRRQSSTFEKIVEARDKEIKGIANLELTIEDREAEVRQFTADLTTTKAERDDQITEVKGLEGDIAILQQELETKDREIESLLERLDIVARHITVTKDLAAEELDDVLFEFMDKWTATRDDDGPRRPEKPKRASIGGINLADEFEALSDDEFWSEDGGDASDAASIRSHASEQTPKKTKPTLGLSGVKSIAIHPSIKATPNNISGSNQTSPIPSPKKPETTSTQMQTSSIASPKKKSLSQIVSHEVQTSPIAALIQKFTFSDVRSGVNTSPVAASPKTSFSEIISSGVQTSPISPSAKKAETLSEMIISGLQTSPIAASSNKPTSPRKTFAEVLSSGVQTSPIAPFKKNAASDTTNAGTQTSPPVKSPSGAPLPANLTATSSGTSHSSNPAVKSPTSTKSPKSPLSNEITSDQIALDKTRPPQHGKLPRINTLNIKRPRVPAKDMSPRTLQHFKSITNPDPSSPLTPPPGTKVHVFDLLSNTATPIAKSFVATALANWQIILCCFFTVFAGSYLGSATANTAAEWSWANANGYAPEGKYVYVGKRVPGHVLVMFWGVIAWCWNLVFGSWFVGAGARQPLSPG</sequence>
<proteinExistence type="predicted"/>
<evidence type="ECO:0000256" key="1">
    <source>
        <dbReference type="SAM" id="Coils"/>
    </source>
</evidence>
<dbReference type="AlphaFoldDB" id="A0A074W6Y5"/>
<feature type="compositionally biased region" description="Polar residues" evidence="2">
    <location>
        <begin position="308"/>
        <end position="319"/>
    </location>
</feature>
<feature type="compositionally biased region" description="Polar residues" evidence="2">
    <location>
        <begin position="465"/>
        <end position="479"/>
    </location>
</feature>
<evidence type="ECO:0000256" key="2">
    <source>
        <dbReference type="SAM" id="MobiDB-lite"/>
    </source>
</evidence>
<keyword evidence="1" id="KW-0175">Coiled coil</keyword>
<evidence type="ECO:0000256" key="3">
    <source>
        <dbReference type="SAM" id="Phobius"/>
    </source>
</evidence>
<evidence type="ECO:0000313" key="5">
    <source>
        <dbReference type="Proteomes" id="UP000027730"/>
    </source>
</evidence>
<reference evidence="4 5" key="1">
    <citation type="journal article" date="2014" name="BMC Genomics">
        <title>Genome sequencing of four Aureobasidium pullulans varieties: biotechnological potential, stress tolerance, and description of new species.</title>
        <authorList>
            <person name="Gostin Ar C."/>
            <person name="Ohm R.A."/>
            <person name="Kogej T."/>
            <person name="Sonjak S."/>
            <person name="Turk M."/>
            <person name="Zajc J."/>
            <person name="Zalar P."/>
            <person name="Grube M."/>
            <person name="Sun H."/>
            <person name="Han J."/>
            <person name="Sharma A."/>
            <person name="Chiniquy J."/>
            <person name="Ngan C.Y."/>
            <person name="Lipzen A."/>
            <person name="Barry K."/>
            <person name="Grigoriev I.V."/>
            <person name="Gunde-Cimerman N."/>
        </authorList>
    </citation>
    <scope>NUCLEOTIDE SEQUENCE [LARGE SCALE GENOMIC DNA]</scope>
    <source>
        <strain evidence="4 5">CBS 147.97</strain>
    </source>
</reference>
<feature type="region of interest" description="Disordered" evidence="2">
    <location>
        <begin position="240"/>
        <end position="324"/>
    </location>
</feature>
<dbReference type="Proteomes" id="UP000027730">
    <property type="component" value="Unassembled WGS sequence"/>
</dbReference>
<name>A0A074W6Y5_9PEZI</name>
<keyword evidence="3" id="KW-1133">Transmembrane helix</keyword>
<feature type="compositionally biased region" description="Polar residues" evidence="2">
    <location>
        <begin position="286"/>
        <end position="299"/>
    </location>
</feature>
<protein>
    <submittedName>
        <fullName evidence="4">Uncharacterized protein</fullName>
    </submittedName>
</protein>
<dbReference type="EMBL" id="KL584725">
    <property type="protein sequence ID" value="KEQ68895.1"/>
    <property type="molecule type" value="Genomic_DNA"/>
</dbReference>
<keyword evidence="3" id="KW-0812">Transmembrane</keyword>
<feature type="compositionally biased region" description="Low complexity" evidence="2">
    <location>
        <begin position="481"/>
        <end position="492"/>
    </location>
</feature>
<feature type="region of interest" description="Disordered" evidence="2">
    <location>
        <begin position="403"/>
        <end position="526"/>
    </location>
</feature>
<dbReference type="STRING" id="1043004.A0A074W6Y5"/>
<feature type="region of interest" description="Disordered" evidence="2">
    <location>
        <begin position="205"/>
        <end position="225"/>
    </location>
</feature>
<feature type="compositionally biased region" description="Basic and acidic residues" evidence="2">
    <location>
        <begin position="205"/>
        <end position="219"/>
    </location>
</feature>